<keyword evidence="7" id="KW-1185">Reference proteome</keyword>
<dbReference type="SMART" id="SM01387">
    <property type="entry name" value="Ribosomal_S15"/>
    <property type="match status" value="1"/>
</dbReference>
<keyword evidence="3 5" id="KW-0694">RNA-binding</keyword>
<dbReference type="Pfam" id="PF00312">
    <property type="entry name" value="Ribosomal_S15"/>
    <property type="match status" value="1"/>
</dbReference>
<dbReference type="Gene3D" id="6.10.250.3130">
    <property type="match status" value="1"/>
</dbReference>
<gene>
    <name evidence="3 6" type="primary">rpsO</name>
    <name evidence="6" type="ORF">GCM10008938_35060</name>
</gene>
<keyword evidence="1 3" id="KW-0689">Ribosomal protein</keyword>
<dbReference type="GO" id="GO:0005840">
    <property type="term" value="C:ribosome"/>
    <property type="evidence" value="ECO:0007669"/>
    <property type="project" value="UniProtKB-KW"/>
</dbReference>
<evidence type="ECO:0000256" key="4">
    <source>
        <dbReference type="RuleBase" id="RU003919"/>
    </source>
</evidence>
<dbReference type="NCBIfam" id="TIGR00952">
    <property type="entry name" value="S15_bact"/>
    <property type="match status" value="1"/>
</dbReference>
<dbReference type="RefSeq" id="WP_189004792.1">
    <property type="nucleotide sequence ID" value="NZ_BMOD01000016.1"/>
</dbReference>
<reference evidence="7" key="1">
    <citation type="journal article" date="2019" name="Int. J. Syst. Evol. Microbiol.">
        <title>The Global Catalogue of Microorganisms (GCM) 10K type strain sequencing project: providing services to taxonomists for standard genome sequencing and annotation.</title>
        <authorList>
            <consortium name="The Broad Institute Genomics Platform"/>
            <consortium name="The Broad Institute Genome Sequencing Center for Infectious Disease"/>
            <person name="Wu L."/>
            <person name="Ma J."/>
        </authorList>
    </citation>
    <scope>NUCLEOTIDE SEQUENCE [LARGE SCALE GENOMIC DNA]</scope>
    <source>
        <strain evidence="7">JCM 14370</strain>
    </source>
</reference>
<dbReference type="InterPro" id="IPR000589">
    <property type="entry name" value="Ribosomal_uS15"/>
</dbReference>
<dbReference type="InterPro" id="IPR009068">
    <property type="entry name" value="uS15_NS1_RNA-bd_sf"/>
</dbReference>
<dbReference type="PANTHER" id="PTHR23321">
    <property type="entry name" value="RIBOSOMAL PROTEIN S15, BACTERIAL AND ORGANELLAR"/>
    <property type="match status" value="1"/>
</dbReference>
<evidence type="ECO:0000256" key="5">
    <source>
        <dbReference type="RuleBase" id="RU004524"/>
    </source>
</evidence>
<comment type="function">
    <text evidence="3">Forms an intersubunit bridge (bridge B4) with the 23S rRNA of the 50S subunit in the ribosome.</text>
</comment>
<dbReference type="InterPro" id="IPR005290">
    <property type="entry name" value="Ribosomal_uS15_bac-type"/>
</dbReference>
<keyword evidence="2 3" id="KW-0687">Ribonucleoprotein</keyword>
<comment type="caution">
    <text evidence="6">The sequence shown here is derived from an EMBL/GenBank/DDBJ whole genome shotgun (WGS) entry which is preliminary data.</text>
</comment>
<evidence type="ECO:0000256" key="1">
    <source>
        <dbReference type="ARBA" id="ARBA00022980"/>
    </source>
</evidence>
<dbReference type="Gene3D" id="1.10.287.10">
    <property type="entry name" value="S15/NS1, RNA-binding"/>
    <property type="match status" value="1"/>
</dbReference>
<protein>
    <recommendedName>
        <fullName evidence="3">Small ribosomal subunit protein uS15</fullName>
    </recommendedName>
</protein>
<comment type="function">
    <text evidence="3 5">One of the primary rRNA binding proteins, it binds directly to 16S rRNA where it helps nucleate assembly of the platform of the 30S subunit by binding and bridging several RNA helices of the 16S rRNA.</text>
</comment>
<accession>A0ABQ2D4C0</accession>
<dbReference type="EMBL" id="BMOD01000016">
    <property type="protein sequence ID" value="GGJ45794.1"/>
    <property type="molecule type" value="Genomic_DNA"/>
</dbReference>
<evidence type="ECO:0000256" key="2">
    <source>
        <dbReference type="ARBA" id="ARBA00023274"/>
    </source>
</evidence>
<proteinExistence type="inferred from homology"/>
<organism evidence="6 7">
    <name type="scientific">Deinococcus roseus</name>
    <dbReference type="NCBI Taxonomy" id="392414"/>
    <lineage>
        <taxon>Bacteria</taxon>
        <taxon>Thermotogati</taxon>
        <taxon>Deinococcota</taxon>
        <taxon>Deinococci</taxon>
        <taxon>Deinococcales</taxon>
        <taxon>Deinococcaceae</taxon>
        <taxon>Deinococcus</taxon>
    </lineage>
</organism>
<comment type="subunit">
    <text evidence="3">Part of the 30S ribosomal subunit. Forms a bridge to the 50S subunit in the 70S ribosome, contacting the 23S rRNA.</text>
</comment>
<dbReference type="Proteomes" id="UP000632222">
    <property type="component" value="Unassembled WGS sequence"/>
</dbReference>
<dbReference type="PANTHER" id="PTHR23321:SF26">
    <property type="entry name" value="SMALL RIBOSOMAL SUBUNIT PROTEIN US15M"/>
    <property type="match status" value="1"/>
</dbReference>
<dbReference type="SUPFAM" id="SSF47060">
    <property type="entry name" value="S15/NS1 RNA-binding domain"/>
    <property type="match status" value="1"/>
</dbReference>
<sequence length="92" mass="10481">MSINKTEVIQQYATKEGDTGSTAVQIAILTARINNLSGHLNVNQKDKHGQRGLQMMVGQRRRLLRYLERSDFNGYIELTDKLGIRRGHTQVK</sequence>
<dbReference type="CDD" id="cd00353">
    <property type="entry name" value="Ribosomal_S15p_S13e"/>
    <property type="match status" value="1"/>
</dbReference>
<dbReference type="HAMAP" id="MF_01343_B">
    <property type="entry name" value="Ribosomal_uS15_B"/>
    <property type="match status" value="1"/>
</dbReference>
<evidence type="ECO:0000313" key="7">
    <source>
        <dbReference type="Proteomes" id="UP000632222"/>
    </source>
</evidence>
<evidence type="ECO:0000313" key="6">
    <source>
        <dbReference type="EMBL" id="GGJ45794.1"/>
    </source>
</evidence>
<keyword evidence="3 5" id="KW-0699">rRNA-binding</keyword>
<dbReference type="PROSITE" id="PS00362">
    <property type="entry name" value="RIBOSOMAL_S15"/>
    <property type="match status" value="1"/>
</dbReference>
<evidence type="ECO:0000256" key="3">
    <source>
        <dbReference type="HAMAP-Rule" id="MF_01343"/>
    </source>
</evidence>
<name>A0ABQ2D4C0_9DEIO</name>
<comment type="similarity">
    <text evidence="3 4">Belongs to the universal ribosomal protein uS15 family.</text>
</comment>